<protein>
    <submittedName>
        <fullName evidence="2">Uncharacterized protein</fullName>
    </submittedName>
</protein>
<dbReference type="InterPro" id="IPR025337">
    <property type="entry name" value="Questin_oxidase-like"/>
</dbReference>
<dbReference type="Pfam" id="PF14027">
    <property type="entry name" value="Questin_oxidase"/>
    <property type="match status" value="1"/>
</dbReference>
<dbReference type="STRING" id="431595.K3X5V0"/>
<dbReference type="InParanoid" id="K3X5V0"/>
<reference evidence="3" key="2">
    <citation type="submission" date="2010-04" db="EMBL/GenBank/DDBJ databases">
        <authorList>
            <person name="Buell R."/>
            <person name="Hamilton J."/>
            <person name="Hostetler J."/>
        </authorList>
    </citation>
    <scope>NUCLEOTIDE SEQUENCE [LARGE SCALE GENOMIC DNA]</scope>
    <source>
        <strain evidence="3">DAOM:BR144</strain>
    </source>
</reference>
<dbReference type="HOGENOM" id="CLU_651323_0_0_1"/>
<dbReference type="EnsemblProtists" id="PYU1_T012599">
    <property type="protein sequence ID" value="PYU1_T012599"/>
    <property type="gene ID" value="PYU1_G012573"/>
</dbReference>
<evidence type="ECO:0000313" key="3">
    <source>
        <dbReference type="Proteomes" id="UP000019132"/>
    </source>
</evidence>
<evidence type="ECO:0000256" key="1">
    <source>
        <dbReference type="ARBA" id="ARBA00023002"/>
    </source>
</evidence>
<accession>K3X5V0</accession>
<dbReference type="PANTHER" id="PTHR35870">
    <property type="entry name" value="PROTEIN, PUTATIVE (AFU_ORTHOLOGUE AFUA_5G03330)-RELATED"/>
    <property type="match status" value="1"/>
</dbReference>
<dbReference type="AlphaFoldDB" id="K3X5V0"/>
<name>K3X5V0_GLOUD</name>
<dbReference type="GO" id="GO:0016491">
    <property type="term" value="F:oxidoreductase activity"/>
    <property type="evidence" value="ECO:0007669"/>
    <property type="project" value="UniProtKB-KW"/>
</dbReference>
<dbReference type="VEuPathDB" id="FungiDB:PYU1_G012573"/>
<dbReference type="eggNOG" id="ENOG502RUXP">
    <property type="taxonomic scope" value="Eukaryota"/>
</dbReference>
<proteinExistence type="predicted"/>
<dbReference type="OMA" id="TNHVKHA"/>
<dbReference type="EMBL" id="GL376612">
    <property type="status" value="NOT_ANNOTATED_CDS"/>
    <property type="molecule type" value="Genomic_DNA"/>
</dbReference>
<reference evidence="3" key="1">
    <citation type="journal article" date="2010" name="Genome Biol.">
        <title>Genome sequence of the necrotrophic plant pathogen Pythium ultimum reveals original pathogenicity mechanisms and effector repertoire.</title>
        <authorList>
            <person name="Levesque C.A."/>
            <person name="Brouwer H."/>
            <person name="Cano L."/>
            <person name="Hamilton J.P."/>
            <person name="Holt C."/>
            <person name="Huitema E."/>
            <person name="Raffaele S."/>
            <person name="Robideau G.P."/>
            <person name="Thines M."/>
            <person name="Win J."/>
            <person name="Zerillo M.M."/>
            <person name="Beakes G.W."/>
            <person name="Boore J.L."/>
            <person name="Busam D."/>
            <person name="Dumas B."/>
            <person name="Ferriera S."/>
            <person name="Fuerstenberg S.I."/>
            <person name="Gachon C.M."/>
            <person name="Gaulin E."/>
            <person name="Govers F."/>
            <person name="Grenville-Briggs L."/>
            <person name="Horner N."/>
            <person name="Hostetler J."/>
            <person name="Jiang R.H."/>
            <person name="Johnson J."/>
            <person name="Krajaejun T."/>
            <person name="Lin H."/>
            <person name="Meijer H.J."/>
            <person name="Moore B."/>
            <person name="Morris P."/>
            <person name="Phuntmart V."/>
            <person name="Puiu D."/>
            <person name="Shetty J."/>
            <person name="Stajich J.E."/>
            <person name="Tripathy S."/>
            <person name="Wawra S."/>
            <person name="van West P."/>
            <person name="Whitty B.R."/>
            <person name="Coutinho P.M."/>
            <person name="Henrissat B."/>
            <person name="Martin F."/>
            <person name="Thomas P.D."/>
            <person name="Tyler B.M."/>
            <person name="De Vries R.P."/>
            <person name="Kamoun S."/>
            <person name="Yandell M."/>
            <person name="Tisserat N."/>
            <person name="Buell C.R."/>
        </authorList>
    </citation>
    <scope>NUCLEOTIDE SEQUENCE</scope>
    <source>
        <strain evidence="3">DAOM:BR144</strain>
    </source>
</reference>
<dbReference type="PANTHER" id="PTHR35870:SF1">
    <property type="entry name" value="PROTEIN, PUTATIVE (AFU_ORTHOLOGUE AFUA_5G03330)-RELATED"/>
    <property type="match status" value="1"/>
</dbReference>
<keyword evidence="1" id="KW-0560">Oxidoreductase</keyword>
<evidence type="ECO:0000313" key="2">
    <source>
        <dbReference type="EnsemblProtists" id="PYU1_T012599"/>
    </source>
</evidence>
<reference evidence="2" key="3">
    <citation type="submission" date="2015-02" db="UniProtKB">
        <authorList>
            <consortium name="EnsemblProtists"/>
        </authorList>
    </citation>
    <scope>IDENTIFICATION</scope>
    <source>
        <strain evidence="2">DAOM BR144</strain>
    </source>
</reference>
<organism evidence="2 3">
    <name type="scientific">Globisporangium ultimum (strain ATCC 200006 / CBS 805.95 / DAOM BR144)</name>
    <name type="common">Pythium ultimum</name>
    <dbReference type="NCBI Taxonomy" id="431595"/>
    <lineage>
        <taxon>Eukaryota</taxon>
        <taxon>Sar</taxon>
        <taxon>Stramenopiles</taxon>
        <taxon>Oomycota</taxon>
        <taxon>Peronosporomycetes</taxon>
        <taxon>Pythiales</taxon>
        <taxon>Pythiaceae</taxon>
        <taxon>Globisporangium</taxon>
    </lineage>
</organism>
<dbReference type="Proteomes" id="UP000019132">
    <property type="component" value="Unassembled WGS sequence"/>
</dbReference>
<keyword evidence="3" id="KW-1185">Reference proteome</keyword>
<sequence>MGSHSSTTIQKHLTAQDLQHEWIDRYSTKKFHMEYSGYLSNHLLHGVVALHELGAAKDQIDDFAEHYAKTKLEPVPPEHEDPYEVVTVDEVSSNQDAVVPSAERVQKLLGQRQDFDALLAFYAHEIKLLGTDGAVKKHLPALVGGLSGALLHGLIQLGYAYHIGGDRLIAEGLAYFHFSYLSFDQPKKQEETPTGSKKAFTRDEATKLAHALKSHEFILREMHEHLQGKAITELTIGIFQKKLNALSAHPERGSKAAFELISSTLDQYDLSKVDGNFAIAFALWLYTMIEHNDFVIAHAVTSAWSLKQLEHLLGHDDRARAWKVWFQVATSAFVLQEVSDLSANDICDQYEAKLASLDPWQEIIHRTLALQDYPDEHVYKVVQIAHEHAKVHDDGFLSSDERAFVTRQAATKVIEQDFQRIEKIARGFQTPVLTYQHFV</sequence>